<dbReference type="Pfam" id="PF12698">
    <property type="entry name" value="ABC2_membrane_3"/>
    <property type="match status" value="1"/>
</dbReference>
<organism evidence="8 9">
    <name type="scientific">Candidatus Glassbacteria bacterium RIFCSPLOWO2_12_FULL_58_11</name>
    <dbReference type="NCBI Taxonomy" id="1817867"/>
    <lineage>
        <taxon>Bacteria</taxon>
        <taxon>Candidatus Glassiibacteriota</taxon>
    </lineage>
</organism>
<feature type="transmembrane region" description="Helical" evidence="6">
    <location>
        <begin position="20"/>
        <end position="39"/>
    </location>
</feature>
<evidence type="ECO:0000256" key="4">
    <source>
        <dbReference type="ARBA" id="ARBA00022989"/>
    </source>
</evidence>
<dbReference type="STRING" id="1817867.A3F83_06580"/>
<feature type="transmembrane region" description="Helical" evidence="6">
    <location>
        <begin position="224"/>
        <end position="242"/>
    </location>
</feature>
<dbReference type="InterPro" id="IPR013525">
    <property type="entry name" value="ABC2_TM"/>
</dbReference>
<comment type="subcellular location">
    <subcellularLocation>
        <location evidence="1">Cell membrane</location>
        <topology evidence="1">Multi-pass membrane protein</topology>
    </subcellularLocation>
</comment>
<evidence type="ECO:0000313" key="8">
    <source>
        <dbReference type="EMBL" id="OGG02836.1"/>
    </source>
</evidence>
<evidence type="ECO:0000256" key="6">
    <source>
        <dbReference type="SAM" id="Phobius"/>
    </source>
</evidence>
<dbReference type="InterPro" id="IPR051449">
    <property type="entry name" value="ABC-2_transporter_component"/>
</dbReference>
<keyword evidence="5 6" id="KW-0472">Membrane</keyword>
<evidence type="ECO:0000256" key="5">
    <source>
        <dbReference type="ARBA" id="ARBA00023136"/>
    </source>
</evidence>
<accession>A0A1F5YRT2</accession>
<evidence type="ECO:0000256" key="3">
    <source>
        <dbReference type="ARBA" id="ARBA00022692"/>
    </source>
</evidence>
<evidence type="ECO:0000313" key="9">
    <source>
        <dbReference type="Proteomes" id="UP000179129"/>
    </source>
</evidence>
<comment type="caution">
    <text evidence="8">The sequence shown here is derived from an EMBL/GenBank/DDBJ whole genome shotgun (WGS) entry which is preliminary data.</text>
</comment>
<dbReference type="Proteomes" id="UP000179129">
    <property type="component" value="Unassembled WGS sequence"/>
</dbReference>
<feature type="domain" description="ABC-2 type transporter transmembrane" evidence="7">
    <location>
        <begin position="69"/>
        <end position="192"/>
    </location>
</feature>
<reference evidence="8 9" key="1">
    <citation type="journal article" date="2016" name="Nat. Commun.">
        <title>Thousands of microbial genomes shed light on interconnected biogeochemical processes in an aquifer system.</title>
        <authorList>
            <person name="Anantharaman K."/>
            <person name="Brown C.T."/>
            <person name="Hug L.A."/>
            <person name="Sharon I."/>
            <person name="Castelle C.J."/>
            <person name="Probst A.J."/>
            <person name="Thomas B.C."/>
            <person name="Singh A."/>
            <person name="Wilkins M.J."/>
            <person name="Karaoz U."/>
            <person name="Brodie E.L."/>
            <person name="Williams K.H."/>
            <person name="Hubbard S.S."/>
            <person name="Banfield J.F."/>
        </authorList>
    </citation>
    <scope>NUCLEOTIDE SEQUENCE [LARGE SCALE GENOMIC DNA]</scope>
</reference>
<evidence type="ECO:0000259" key="7">
    <source>
        <dbReference type="Pfam" id="PF12698"/>
    </source>
</evidence>
<feature type="transmembrane region" description="Helical" evidence="6">
    <location>
        <begin position="149"/>
        <end position="169"/>
    </location>
</feature>
<keyword evidence="4 6" id="KW-1133">Transmembrane helix</keyword>
<dbReference type="GO" id="GO:0005886">
    <property type="term" value="C:plasma membrane"/>
    <property type="evidence" value="ECO:0007669"/>
    <property type="project" value="UniProtKB-SubCell"/>
</dbReference>
<keyword evidence="3 6" id="KW-0812">Transmembrane</keyword>
<dbReference type="EMBL" id="MFIX01000169">
    <property type="protein sequence ID" value="OGG02836.1"/>
    <property type="molecule type" value="Genomic_DNA"/>
</dbReference>
<keyword evidence="2" id="KW-1003">Cell membrane</keyword>
<feature type="transmembrane region" description="Helical" evidence="6">
    <location>
        <begin position="176"/>
        <end position="193"/>
    </location>
</feature>
<dbReference type="PANTHER" id="PTHR30294">
    <property type="entry name" value="MEMBRANE COMPONENT OF ABC TRANSPORTER YHHJ-RELATED"/>
    <property type="match status" value="1"/>
</dbReference>
<evidence type="ECO:0000256" key="1">
    <source>
        <dbReference type="ARBA" id="ARBA00004651"/>
    </source>
</evidence>
<evidence type="ECO:0000256" key="2">
    <source>
        <dbReference type="ARBA" id="ARBA00022475"/>
    </source>
</evidence>
<gene>
    <name evidence="8" type="ORF">A3F83_06580</name>
</gene>
<dbReference type="PANTHER" id="PTHR30294:SF29">
    <property type="entry name" value="MULTIDRUG ABC TRANSPORTER PERMEASE YBHS-RELATED"/>
    <property type="match status" value="1"/>
</dbReference>
<protein>
    <recommendedName>
        <fullName evidence="7">ABC-2 type transporter transmembrane domain-containing protein</fullName>
    </recommendedName>
</protein>
<sequence>MNFLPVYSRELRSYFTSPVAYVVMLFFILLTAIFFMVFIGDFNMASMNQESPYGGGYNLNITYRVVRPLLGHMSVVMLFVLPLITMKPFAEERKSGTMELLFTFPLSDLDILLGKFLAALTLFLVLLSLTLLFPAFMYLHSSPETGTLISGYLGLVLMSAAFISLGLFISSLTENQIIAAVGTFGMLLIFWIIEFTGTNQLLRHLSILEHFNNFAEGVIDTRDVLYYLSFMLLWLFMTLRVLESKKWRS</sequence>
<dbReference type="GO" id="GO:0140359">
    <property type="term" value="F:ABC-type transporter activity"/>
    <property type="evidence" value="ECO:0007669"/>
    <property type="project" value="InterPro"/>
</dbReference>
<proteinExistence type="predicted"/>
<feature type="transmembrane region" description="Helical" evidence="6">
    <location>
        <begin position="111"/>
        <end position="137"/>
    </location>
</feature>
<dbReference type="AlphaFoldDB" id="A0A1F5YRT2"/>
<name>A0A1F5YRT2_9BACT</name>
<feature type="transmembrane region" description="Helical" evidence="6">
    <location>
        <begin position="69"/>
        <end position="90"/>
    </location>
</feature>